<dbReference type="Pfam" id="PF13643">
    <property type="entry name" value="DUF4145"/>
    <property type="match status" value="1"/>
</dbReference>
<dbReference type="GO" id="GO:0003677">
    <property type="term" value="F:DNA binding"/>
    <property type="evidence" value="ECO:0007669"/>
    <property type="project" value="UniProtKB-KW"/>
</dbReference>
<dbReference type="Pfam" id="PF04851">
    <property type="entry name" value="ResIII"/>
    <property type="match status" value="1"/>
</dbReference>
<dbReference type="Gene3D" id="3.40.50.300">
    <property type="entry name" value="P-loop containing nucleotide triphosphate hydrolases"/>
    <property type="match status" value="2"/>
</dbReference>
<dbReference type="PANTHER" id="PTHR47396:SF1">
    <property type="entry name" value="ATP-DEPENDENT HELICASE IRC3-RELATED"/>
    <property type="match status" value="1"/>
</dbReference>
<dbReference type="GO" id="GO:0009035">
    <property type="term" value="F:type I site-specific deoxyribonuclease activity"/>
    <property type="evidence" value="ECO:0007669"/>
    <property type="project" value="UniProtKB-EC"/>
</dbReference>
<dbReference type="EC" id="3.1.21.3" evidence="4"/>
<dbReference type="Pfam" id="PF00271">
    <property type="entry name" value="Helicase_C"/>
    <property type="match status" value="1"/>
</dbReference>
<evidence type="ECO:0000259" key="3">
    <source>
        <dbReference type="PROSITE" id="PS51194"/>
    </source>
</evidence>
<dbReference type="Proteomes" id="UP000592820">
    <property type="component" value="Unassembled WGS sequence"/>
</dbReference>
<name>A0A7W8P3T7_9BURK</name>
<dbReference type="CDD" id="cd18799">
    <property type="entry name" value="SF2_C_EcoAI-like"/>
    <property type="match status" value="1"/>
</dbReference>
<proteinExistence type="predicted"/>
<dbReference type="SUPFAM" id="SSF52540">
    <property type="entry name" value="P-loop containing nucleoside triphosphate hydrolases"/>
    <property type="match status" value="2"/>
</dbReference>
<evidence type="ECO:0000313" key="5">
    <source>
        <dbReference type="Proteomes" id="UP000592820"/>
    </source>
</evidence>
<dbReference type="InterPro" id="IPR050742">
    <property type="entry name" value="Helicase_Restrict-Modif_Enz"/>
</dbReference>
<keyword evidence="4" id="KW-0378">Hydrolase</keyword>
<dbReference type="PANTHER" id="PTHR47396">
    <property type="entry name" value="TYPE I RESTRICTION ENZYME ECOKI R PROTEIN"/>
    <property type="match status" value="1"/>
</dbReference>
<feature type="domain" description="Helicase ATP-binding" evidence="2">
    <location>
        <begin position="364"/>
        <end position="521"/>
    </location>
</feature>
<dbReference type="SMART" id="SM00487">
    <property type="entry name" value="DEXDc"/>
    <property type="match status" value="1"/>
</dbReference>
<dbReference type="InterPro" id="IPR007409">
    <property type="entry name" value="Restrct_endonuc_type1_HsdR_N"/>
</dbReference>
<reference evidence="4 5" key="1">
    <citation type="submission" date="2020-08" db="EMBL/GenBank/DDBJ databases">
        <title>Genomic Encyclopedia of Type Strains, Phase IV (KMG-V): Genome sequencing to study the core and pangenomes of soil and plant-associated prokaryotes.</title>
        <authorList>
            <person name="Whitman W."/>
        </authorList>
    </citation>
    <scope>NUCLEOTIDE SEQUENCE [LARGE SCALE GENOMIC DNA]</scope>
    <source>
        <strain evidence="4 5">JPY162</strain>
    </source>
</reference>
<dbReference type="InterPro" id="IPR014001">
    <property type="entry name" value="Helicase_ATP-bd"/>
</dbReference>
<protein>
    <submittedName>
        <fullName evidence="4">Type I restriction enzyme R subunit</fullName>
        <ecNumber evidence="4">3.1.21.3</ecNumber>
    </submittedName>
</protein>
<dbReference type="InterPro" id="IPR001650">
    <property type="entry name" value="Helicase_C-like"/>
</dbReference>
<dbReference type="GO" id="GO:0005524">
    <property type="term" value="F:ATP binding"/>
    <property type="evidence" value="ECO:0007669"/>
    <property type="project" value="UniProtKB-KW"/>
</dbReference>
<evidence type="ECO:0000313" key="4">
    <source>
        <dbReference type="EMBL" id="MBB5400543.1"/>
    </source>
</evidence>
<dbReference type="GO" id="GO:0005829">
    <property type="term" value="C:cytosol"/>
    <property type="evidence" value="ECO:0007669"/>
    <property type="project" value="TreeGrafter"/>
</dbReference>
<dbReference type="InterPro" id="IPR027417">
    <property type="entry name" value="P-loop_NTPase"/>
</dbReference>
<sequence length="1129" mass="127474">MSNFAFLQTEWALLFEATRRAEGAVNSDPRASCFYARRALEIVVAWLYTHDKSFKLPYQDTLSALIHEPTFRKGVGETVFAKARYIKDLGNDAVHSARKIAQSDALNATRELFHLCYWVARTYGRSSRPAPGVGFSADLIPPASGVQRQTLEQLQKLNTQLRERDERLSILLADKAELDAELQRLRDEVAAAKKANIAQLDTHDYSEAETRKAYIDLLLREAGWELDKTKNFEVEVSGMPNNEGKGFVDYVLWGDDGKPLALIEAKRTTKSPTVGQQQAKLYADCLEQMYGQRPVIFYSNGYEHWIWDDVSYSPRAVQGFYKKGELELLVQRRSSRKKLSETVINGAIIERYYQSRAVRRVGATFEVDNQRKSLLVMATGSGKTRTVIALADVLMRSNWVKRVLFLADRIALVNQAVNAFKAHLPDSSPVNLVTDKETEGRVFVSTYPTMMGLIDEAQDGQRRFGVGHFDLIIIDEAHRSVYQKYRAIFEYFDSLLVGLTATPKDEIDKNTYGLFDLETGVPTDAYGLDEAVADGHLVPPVAVSVPLKFQRQGIRYDDLSEEEKEAWDEKEWNEEGSTPDEVGAEDLNKWLFNSDTVDKALEVVMTKGHKTAGGDRLGKTIIFAKNNDHADFIARRFDINYPHYKGHFARVVTYKTEYAQSLIDDFSMKENAPHIAISVDMLDTGIDVPEVVNLVFFKVVRSKTKFWQMLGRGTRLCKDLFGPGQDKRDFFVFDFCQNLEFFSQNPEVSDGSTTESLSTRLFKARVEMIVELDKKLKDGEDTTSDGVNLTTGQLRGETADMLRDRVAAMNLDNFVVRPQRQYVEKFSKCDVWQSIGSEEVHELTSRLAVLPSELTDDDEEAKRFDMLVLRAQLSILQATSGFPGLREKIQAIASALEEQMAIPAIKAEMVLIQSVASDDWWEDVTVPMLETVRRRLRALVKLIPKGQKKIVYTDFEDELGESAVIDLPQVTAGLNMGKFREKARQFLKAHESHLSLQRLRRNQPLTPSDLTELEKMLLDAGGTQSLINEAREKSHGLGIFIRSLVGLDRETAMQAFSAFINGTTATPNQIEFINLIVQELTLNGAMEADRLFESPFTDLNVQGPFGVFPQSTVTQIVQVLTEIRERAVA</sequence>
<dbReference type="CDD" id="cd18032">
    <property type="entry name" value="DEXHc_RE_I_III_res"/>
    <property type="match status" value="1"/>
</dbReference>
<dbReference type="InterPro" id="IPR025285">
    <property type="entry name" value="DUF4145"/>
</dbReference>
<dbReference type="InterPro" id="IPR006935">
    <property type="entry name" value="Helicase/UvrB_N"/>
</dbReference>
<evidence type="ECO:0000256" key="1">
    <source>
        <dbReference type="SAM" id="Coils"/>
    </source>
</evidence>
<comment type="caution">
    <text evidence="4">The sequence shown here is derived from an EMBL/GenBank/DDBJ whole genome shotgun (WGS) entry which is preliminary data.</text>
</comment>
<dbReference type="EMBL" id="JACHDE010000003">
    <property type="protein sequence ID" value="MBB5400543.1"/>
    <property type="molecule type" value="Genomic_DNA"/>
</dbReference>
<dbReference type="RefSeq" id="WP_184226206.1">
    <property type="nucleotide sequence ID" value="NZ_JACHDE010000003.1"/>
</dbReference>
<dbReference type="Pfam" id="PF04313">
    <property type="entry name" value="HSDR_N"/>
    <property type="match status" value="1"/>
</dbReference>
<organism evidence="4 5">
    <name type="scientific">Paraburkholderia youngii</name>
    <dbReference type="NCBI Taxonomy" id="2782701"/>
    <lineage>
        <taxon>Bacteria</taxon>
        <taxon>Pseudomonadati</taxon>
        <taxon>Pseudomonadota</taxon>
        <taxon>Betaproteobacteria</taxon>
        <taxon>Burkholderiales</taxon>
        <taxon>Burkholderiaceae</taxon>
        <taxon>Paraburkholderia</taxon>
    </lineage>
</organism>
<dbReference type="AlphaFoldDB" id="A0A7W8P3T7"/>
<feature type="domain" description="Helicase C-terminal" evidence="3">
    <location>
        <begin position="596"/>
        <end position="765"/>
    </location>
</feature>
<dbReference type="Gene3D" id="3.90.1570.30">
    <property type="match status" value="1"/>
</dbReference>
<evidence type="ECO:0000259" key="2">
    <source>
        <dbReference type="PROSITE" id="PS51192"/>
    </source>
</evidence>
<keyword evidence="1" id="KW-0175">Coiled coil</keyword>
<accession>A0A7W8P3T7</accession>
<dbReference type="Pfam" id="PF08463">
    <property type="entry name" value="EcoEI_R_C"/>
    <property type="match status" value="1"/>
</dbReference>
<dbReference type="InterPro" id="IPR013670">
    <property type="entry name" value="EcoEI_R_C_dom"/>
</dbReference>
<dbReference type="PROSITE" id="PS51194">
    <property type="entry name" value="HELICASE_CTER"/>
    <property type="match status" value="1"/>
</dbReference>
<dbReference type="PROSITE" id="PS51192">
    <property type="entry name" value="HELICASE_ATP_BIND_1"/>
    <property type="match status" value="1"/>
</dbReference>
<dbReference type="GO" id="GO:0009307">
    <property type="term" value="P:DNA restriction-modification system"/>
    <property type="evidence" value="ECO:0007669"/>
    <property type="project" value="UniProtKB-KW"/>
</dbReference>
<gene>
    <name evidence="4" type="ORF">HDG41_002592</name>
</gene>
<feature type="coiled-coil region" evidence="1">
    <location>
        <begin position="151"/>
        <end position="195"/>
    </location>
</feature>